<dbReference type="InterPro" id="IPR000843">
    <property type="entry name" value="HTH_LacI"/>
</dbReference>
<name>A0A386HUA4_9BACT</name>
<dbReference type="Proteomes" id="UP000266118">
    <property type="component" value="Chromosome"/>
</dbReference>
<reference evidence="5 6" key="1">
    <citation type="submission" date="2018-09" db="EMBL/GenBank/DDBJ databases">
        <title>Arachidicoccus sp. nov., a bacterium isolated from soil.</title>
        <authorList>
            <person name="Weon H.-Y."/>
            <person name="Kwon S.-W."/>
            <person name="Lee S.A."/>
        </authorList>
    </citation>
    <scope>NUCLEOTIDE SEQUENCE [LARGE SCALE GENOMIC DNA]</scope>
    <source>
        <strain evidence="5 6">KIS59-12</strain>
    </source>
</reference>
<dbReference type="PANTHER" id="PTHR30146">
    <property type="entry name" value="LACI-RELATED TRANSCRIPTIONAL REPRESSOR"/>
    <property type="match status" value="1"/>
</dbReference>
<dbReference type="InterPro" id="IPR010982">
    <property type="entry name" value="Lambda_DNA-bd_dom_sf"/>
</dbReference>
<dbReference type="Gene3D" id="1.10.260.40">
    <property type="entry name" value="lambda repressor-like DNA-binding domains"/>
    <property type="match status" value="1"/>
</dbReference>
<dbReference type="SUPFAM" id="SSF47413">
    <property type="entry name" value="lambda repressor-like DNA-binding domains"/>
    <property type="match status" value="1"/>
</dbReference>
<dbReference type="InterPro" id="IPR046335">
    <property type="entry name" value="LacI/GalR-like_sensor"/>
</dbReference>
<dbReference type="InterPro" id="IPR028082">
    <property type="entry name" value="Peripla_BP_I"/>
</dbReference>
<proteinExistence type="predicted"/>
<dbReference type="SUPFAM" id="SSF53822">
    <property type="entry name" value="Periplasmic binding protein-like I"/>
    <property type="match status" value="1"/>
</dbReference>
<evidence type="ECO:0000313" key="5">
    <source>
        <dbReference type="EMBL" id="AYD49010.1"/>
    </source>
</evidence>
<dbReference type="EMBL" id="CP032489">
    <property type="protein sequence ID" value="AYD49010.1"/>
    <property type="molecule type" value="Genomic_DNA"/>
</dbReference>
<keyword evidence="2" id="KW-0238">DNA-binding</keyword>
<dbReference type="PANTHER" id="PTHR30146:SF109">
    <property type="entry name" value="HTH-TYPE TRANSCRIPTIONAL REGULATOR GALS"/>
    <property type="match status" value="1"/>
</dbReference>
<evidence type="ECO:0000259" key="4">
    <source>
        <dbReference type="PROSITE" id="PS50932"/>
    </source>
</evidence>
<evidence type="ECO:0000256" key="2">
    <source>
        <dbReference type="ARBA" id="ARBA00023125"/>
    </source>
</evidence>
<dbReference type="Gene3D" id="3.40.50.2300">
    <property type="match status" value="2"/>
</dbReference>
<dbReference type="CDD" id="cd01392">
    <property type="entry name" value="HTH_LacI"/>
    <property type="match status" value="1"/>
</dbReference>
<dbReference type="PROSITE" id="PS50932">
    <property type="entry name" value="HTH_LACI_2"/>
    <property type="match status" value="1"/>
</dbReference>
<keyword evidence="3" id="KW-0804">Transcription</keyword>
<feature type="domain" description="HTH lacI-type" evidence="4">
    <location>
        <begin position="5"/>
        <end position="62"/>
    </location>
</feature>
<evidence type="ECO:0000313" key="6">
    <source>
        <dbReference type="Proteomes" id="UP000266118"/>
    </source>
</evidence>
<sequence length="339" mass="38230">MQKRKSINDIAKDLNVAISTVSAVLNGKAEERRISTGMTKKVLEYAEKIGYQPNMIARSLRTGKSNIIGMLVEDISDPFFASIARLVEKNAALHNYKLFYSSTENNASKAKGLIRAFRDQQVDAYIIAPTPGIEKEIQLLLNEKAPLVLFDRFFPNIPTNNIVVDNFGGALNATNHLLKNGYKNIAFITLRSKQKQMTDRLEGYIEAVNQQLKPAYINQIDYLFSEEILQEKIEQYINKNPQLDAIFFATNYLAISGLRALKKIGLKIPNEVAVLGFDDNTHFNLFTPSITSVAQPIEKISEEIVRVLIKNIQHNISESDRENVVLQTELIVRESSVKL</sequence>
<dbReference type="KEGG" id="ark:D6B99_16155"/>
<gene>
    <name evidence="5" type="ORF">D6B99_16155</name>
</gene>
<keyword evidence="6" id="KW-1185">Reference proteome</keyword>
<dbReference type="Pfam" id="PF00356">
    <property type="entry name" value="LacI"/>
    <property type="match status" value="1"/>
</dbReference>
<dbReference type="GO" id="GO:0000976">
    <property type="term" value="F:transcription cis-regulatory region binding"/>
    <property type="evidence" value="ECO:0007669"/>
    <property type="project" value="TreeGrafter"/>
</dbReference>
<dbReference type="SMART" id="SM00354">
    <property type="entry name" value="HTH_LACI"/>
    <property type="match status" value="1"/>
</dbReference>
<dbReference type="RefSeq" id="WP_119990305.1">
    <property type="nucleotide sequence ID" value="NZ_CP032489.1"/>
</dbReference>
<dbReference type="Pfam" id="PF13377">
    <property type="entry name" value="Peripla_BP_3"/>
    <property type="match status" value="1"/>
</dbReference>
<evidence type="ECO:0000256" key="3">
    <source>
        <dbReference type="ARBA" id="ARBA00023163"/>
    </source>
</evidence>
<organism evidence="5 6">
    <name type="scientific">Arachidicoccus soli</name>
    <dbReference type="NCBI Taxonomy" id="2341117"/>
    <lineage>
        <taxon>Bacteria</taxon>
        <taxon>Pseudomonadati</taxon>
        <taxon>Bacteroidota</taxon>
        <taxon>Chitinophagia</taxon>
        <taxon>Chitinophagales</taxon>
        <taxon>Chitinophagaceae</taxon>
        <taxon>Arachidicoccus</taxon>
    </lineage>
</organism>
<keyword evidence="1" id="KW-0805">Transcription regulation</keyword>
<evidence type="ECO:0000256" key="1">
    <source>
        <dbReference type="ARBA" id="ARBA00023015"/>
    </source>
</evidence>
<dbReference type="AlphaFoldDB" id="A0A386HUA4"/>
<protein>
    <submittedName>
        <fullName evidence="5">LacI family transcriptional regulator</fullName>
    </submittedName>
</protein>
<accession>A0A386HUA4</accession>
<dbReference type="OrthoDB" id="9803256at2"/>
<dbReference type="GO" id="GO:0003700">
    <property type="term" value="F:DNA-binding transcription factor activity"/>
    <property type="evidence" value="ECO:0007669"/>
    <property type="project" value="TreeGrafter"/>
</dbReference>